<dbReference type="EMBL" id="CP021434">
    <property type="protein sequence ID" value="ARU61964.1"/>
    <property type="molecule type" value="Genomic_DNA"/>
</dbReference>
<accession>A0A1Y0IRH7</accession>
<proteinExistence type="predicted"/>
<keyword evidence="1" id="KW-1133">Transmembrane helix</keyword>
<evidence type="ECO:0000256" key="1">
    <source>
        <dbReference type="SAM" id="Phobius"/>
    </source>
</evidence>
<sequence length="219" mass="24770">MSNKFLPAFILAVFVTVITWVNDEGFGIIIMLISTIILSIYFAILQDRARRTRLKNIEDILNKEIQFLCSEKNILPNVLLKSHNFQQAVLYDKVRKNVYFIESCGERSQYDIDEILCVDIVIDGVQITSTSAVDTVGRALIGGVVAGGVGAIVGGSTSKKSSKNQVNKVEVKFTIADEDIYIKRIPVFEREREIVTEEMIRSYIENAEIFRLNLTTKRQ</sequence>
<keyword evidence="1" id="KW-0812">Transmembrane</keyword>
<dbReference type="AlphaFoldDB" id="A0A1Y0IRH7"/>
<evidence type="ECO:0000313" key="2">
    <source>
        <dbReference type="EMBL" id="ARU61964.1"/>
    </source>
</evidence>
<feature type="transmembrane region" description="Helical" evidence="1">
    <location>
        <begin position="27"/>
        <end position="45"/>
    </location>
</feature>
<evidence type="ECO:0000313" key="3">
    <source>
        <dbReference type="Proteomes" id="UP000195437"/>
    </source>
</evidence>
<name>A0A1Y0IRH7_9BACL</name>
<keyword evidence="3" id="KW-1185">Reference proteome</keyword>
<reference evidence="3" key="1">
    <citation type="submission" date="2017-05" db="EMBL/GenBank/DDBJ databases">
        <authorList>
            <person name="Sung H."/>
        </authorList>
    </citation>
    <scope>NUCLEOTIDE SEQUENCE [LARGE SCALE GENOMIC DNA]</scope>
    <source>
        <strain evidence="3">AR23208</strain>
    </source>
</reference>
<gene>
    <name evidence="2" type="ORF">CBW65_13840</name>
</gene>
<protein>
    <submittedName>
        <fullName evidence="2">Uncharacterized protein</fullName>
    </submittedName>
</protein>
<organism evidence="2 3">
    <name type="scientific">Tumebacillus avium</name>
    <dbReference type="NCBI Taxonomy" id="1903704"/>
    <lineage>
        <taxon>Bacteria</taxon>
        <taxon>Bacillati</taxon>
        <taxon>Bacillota</taxon>
        <taxon>Bacilli</taxon>
        <taxon>Bacillales</taxon>
        <taxon>Alicyclobacillaceae</taxon>
        <taxon>Tumebacillus</taxon>
    </lineage>
</organism>
<dbReference type="Proteomes" id="UP000195437">
    <property type="component" value="Chromosome"/>
</dbReference>
<dbReference type="RefSeq" id="WP_087457333.1">
    <property type="nucleotide sequence ID" value="NZ_CP021434.1"/>
</dbReference>
<keyword evidence="1" id="KW-0472">Membrane</keyword>
<dbReference type="KEGG" id="tum:CBW65_13840"/>
<feature type="transmembrane region" description="Helical" evidence="1">
    <location>
        <begin position="5"/>
        <end position="21"/>
    </location>
</feature>